<evidence type="ECO:0000256" key="1">
    <source>
        <dbReference type="SAM" id="SignalP"/>
    </source>
</evidence>
<feature type="signal peptide" evidence="1">
    <location>
        <begin position="1"/>
        <end position="21"/>
    </location>
</feature>
<dbReference type="EMBL" id="OCTN01000005">
    <property type="protein sequence ID" value="SOH94637.1"/>
    <property type="molecule type" value="Genomic_DNA"/>
</dbReference>
<protein>
    <recommendedName>
        <fullName evidence="4">DUF2059 domain-containing protein</fullName>
    </recommendedName>
</protein>
<evidence type="ECO:0008006" key="4">
    <source>
        <dbReference type="Google" id="ProtNLM"/>
    </source>
</evidence>
<proteinExistence type="predicted"/>
<evidence type="ECO:0000313" key="3">
    <source>
        <dbReference type="Proteomes" id="UP000220034"/>
    </source>
</evidence>
<reference evidence="3" key="1">
    <citation type="submission" date="2017-09" db="EMBL/GenBank/DDBJ databases">
        <authorList>
            <person name="Varghese N."/>
            <person name="Submissions S."/>
        </authorList>
    </citation>
    <scope>NUCLEOTIDE SEQUENCE [LARGE SCALE GENOMIC DNA]</scope>
    <source>
        <strain evidence="3">C7</strain>
    </source>
</reference>
<keyword evidence="1" id="KW-0732">Signal</keyword>
<dbReference type="Proteomes" id="UP000220034">
    <property type="component" value="Unassembled WGS sequence"/>
</dbReference>
<sequence>MLRNTLSSIAVLLMLTIPAYAQEQHQTALAGEVLLLNGFDTLTEDQARALSNAPEGTGDNDPDLATAWDRLGPRFFQAEAVFDAAAEQFGEMATLEELESLRGFFSMGLGQRITALEEASQMPDMDGVDQVELGHAAMAEIDPDRLEALQRLTLAFGTPEEIAATSLNRQFVFQQALNENLGRAIPEADLLAMIITQQDDMIARLQIESVAIKAFIYQSLSVDELNAYAAVIEGGAGQKMYEAVEAAMTEELHSQMRNFAAALGAAVSAENI</sequence>
<dbReference type="RefSeq" id="WP_097930445.1">
    <property type="nucleotide sequence ID" value="NZ_OCTN01000005.1"/>
</dbReference>
<name>A0A2C9CTP5_9RHOB</name>
<dbReference type="AlphaFoldDB" id="A0A2C9CTP5"/>
<keyword evidence="3" id="KW-1185">Reference proteome</keyword>
<accession>A0A2C9CTP5</accession>
<dbReference type="OrthoDB" id="9903628at2"/>
<organism evidence="2 3">
    <name type="scientific">Pontivivens marinum</name>
    <dbReference type="NCBI Taxonomy" id="1690039"/>
    <lineage>
        <taxon>Bacteria</taxon>
        <taxon>Pseudomonadati</taxon>
        <taxon>Pseudomonadota</taxon>
        <taxon>Alphaproteobacteria</taxon>
        <taxon>Rhodobacterales</taxon>
        <taxon>Paracoccaceae</taxon>
        <taxon>Pontivivens</taxon>
    </lineage>
</organism>
<evidence type="ECO:0000313" key="2">
    <source>
        <dbReference type="EMBL" id="SOH94637.1"/>
    </source>
</evidence>
<gene>
    <name evidence="2" type="ORF">SAMN06273572_10557</name>
</gene>
<feature type="chain" id="PRO_5012677327" description="DUF2059 domain-containing protein" evidence="1">
    <location>
        <begin position="22"/>
        <end position="272"/>
    </location>
</feature>